<proteinExistence type="predicted"/>
<dbReference type="InterPro" id="IPR038765">
    <property type="entry name" value="Papain-like_cys_pep_sf"/>
</dbReference>
<dbReference type="Proteomes" id="UP000199228">
    <property type="component" value="Unassembled WGS sequence"/>
</dbReference>
<evidence type="ECO:0000259" key="4">
    <source>
        <dbReference type="Pfam" id="PF13290"/>
    </source>
</evidence>
<evidence type="ECO:0000256" key="1">
    <source>
        <dbReference type="ARBA" id="ARBA00004196"/>
    </source>
</evidence>
<dbReference type="OrthoDB" id="9788327at2"/>
<evidence type="ECO:0000313" key="6">
    <source>
        <dbReference type="Proteomes" id="UP000199228"/>
    </source>
</evidence>
<evidence type="ECO:0000259" key="3">
    <source>
        <dbReference type="Pfam" id="PF01841"/>
    </source>
</evidence>
<reference evidence="5 6" key="1">
    <citation type="submission" date="2016-10" db="EMBL/GenBank/DDBJ databases">
        <authorList>
            <person name="de Groot N.N."/>
        </authorList>
    </citation>
    <scope>NUCLEOTIDE SEQUENCE [LARGE SCALE GENOMIC DNA]</scope>
    <source>
        <strain evidence="5 6">DSM 3217</strain>
    </source>
</reference>
<dbReference type="RefSeq" id="WP_090174582.1">
    <property type="nucleotide sequence ID" value="NZ_FMXR01000019.1"/>
</dbReference>
<dbReference type="InterPro" id="IPR013378">
    <property type="entry name" value="InlB-like_B-rpt"/>
</dbReference>
<dbReference type="InterPro" id="IPR059177">
    <property type="entry name" value="GH29D-like_dom"/>
</dbReference>
<dbReference type="Gene3D" id="3.10.620.30">
    <property type="match status" value="1"/>
</dbReference>
<dbReference type="InterPro" id="IPR002931">
    <property type="entry name" value="Transglutaminase-like"/>
</dbReference>
<dbReference type="Pfam" id="PF13290">
    <property type="entry name" value="CHB_HEX_C_1"/>
    <property type="match status" value="1"/>
</dbReference>
<dbReference type="GO" id="GO:0030313">
    <property type="term" value="C:cell envelope"/>
    <property type="evidence" value="ECO:0007669"/>
    <property type="project" value="UniProtKB-SubCell"/>
</dbReference>
<keyword evidence="2" id="KW-0732">Signal</keyword>
<feature type="domain" description="GH29D-like beta-sandwich" evidence="4">
    <location>
        <begin position="377"/>
        <end position="438"/>
    </location>
</feature>
<accession>A0A1G6CGT3</accession>
<dbReference type="STRING" id="1732.SAMN02910417_02387"/>
<feature type="domain" description="Transglutaminase-like" evidence="3">
    <location>
        <begin position="204"/>
        <end position="298"/>
    </location>
</feature>
<gene>
    <name evidence="5" type="ORF">SAMN02910417_02387</name>
</gene>
<dbReference type="EMBL" id="FMXR01000019">
    <property type="protein sequence ID" value="SDB32045.1"/>
    <property type="molecule type" value="Genomic_DNA"/>
</dbReference>
<feature type="signal peptide" evidence="2">
    <location>
        <begin position="1"/>
        <end position="28"/>
    </location>
</feature>
<dbReference type="NCBIfam" id="TIGR02543">
    <property type="entry name" value="List_Bact_rpt"/>
    <property type="match status" value="1"/>
</dbReference>
<feature type="chain" id="PRO_5011637426" evidence="2">
    <location>
        <begin position="29"/>
        <end position="517"/>
    </location>
</feature>
<dbReference type="Gene3D" id="2.60.40.4270">
    <property type="entry name" value="Listeria-Bacteroides repeat domain"/>
    <property type="match status" value="1"/>
</dbReference>
<dbReference type="Pfam" id="PF01841">
    <property type="entry name" value="Transglut_core"/>
    <property type="match status" value="1"/>
</dbReference>
<comment type="subcellular location">
    <subcellularLocation>
        <location evidence="1">Cell envelope</location>
    </subcellularLocation>
</comment>
<dbReference type="Pfam" id="PF09479">
    <property type="entry name" value="Flg_new"/>
    <property type="match status" value="1"/>
</dbReference>
<evidence type="ECO:0000313" key="5">
    <source>
        <dbReference type="EMBL" id="SDB32045.1"/>
    </source>
</evidence>
<organism evidence="5 6">
    <name type="scientific">Eubacterium oxidoreducens</name>
    <dbReference type="NCBI Taxonomy" id="1732"/>
    <lineage>
        <taxon>Bacteria</taxon>
        <taxon>Bacillati</taxon>
        <taxon>Bacillota</taxon>
        <taxon>Clostridia</taxon>
        <taxon>Eubacteriales</taxon>
        <taxon>Eubacteriaceae</taxon>
        <taxon>Eubacterium</taxon>
    </lineage>
</organism>
<dbReference type="AlphaFoldDB" id="A0A1G6CGT3"/>
<protein>
    <submittedName>
        <fullName evidence="5">Listeria/Bacterioides repeat-containing protein</fullName>
    </submittedName>
</protein>
<sequence>MKKKIITMITSMAIAVTAIVGGAMPAGAAQLQTAQQSEVSVTAPVSSAQKLDIDLSEAVEGNVNISSASKGSTVYHTQWDKYSNNYAYNKLSKAKKAVWDQMDAACRNLLTTTNDAQNYSGTYGTTVIYGEGLSETDMYQLFVLFKYSNPQYYFVGSQYAVDYYGSYCILMMAVYSDFADGSDRKSATSKFKSKIDTAVNTAKSKYSSDAARVQYFHDYICKQVSYYDGEESSYGDETYFTQSAYSVLGDAGAQSVCAGYSLSMELLCNALGIDCMAVTSEAHAWNKVRLNDSWYNIDVTWDDDGAGYWYYLRSNAKMKEVDAGYYAYHTAEAAWSGKVPACTLDSGSTVSTAKGPKAISKKVATPKIKVKLSGKKYKVTLSCATSGATIYYTTNGKTPDCSATISNIYKKSFKLTKAKLKKLKVIAVKDQYKDSSVKKFKKTMLPIKVTYKVNGGKLSGKKYFTAYAYKKVGKLKKPTKAGYVFKGWYTKKSGGKKVTKNTKLKKNTTIYARWSKK</sequence>
<dbReference type="InterPro" id="IPR042229">
    <property type="entry name" value="Listeria/Bacterioides_rpt_sf"/>
</dbReference>
<evidence type="ECO:0000256" key="2">
    <source>
        <dbReference type="SAM" id="SignalP"/>
    </source>
</evidence>
<dbReference type="SUPFAM" id="SSF54001">
    <property type="entry name" value="Cysteine proteinases"/>
    <property type="match status" value="1"/>
</dbReference>
<name>A0A1G6CGT3_EUBOX</name>
<keyword evidence="6" id="KW-1185">Reference proteome</keyword>